<organism evidence="2 3">
    <name type="scientific">Acanthoscelides obtectus</name>
    <name type="common">Bean weevil</name>
    <name type="synonym">Bruchus obtectus</name>
    <dbReference type="NCBI Taxonomy" id="200917"/>
    <lineage>
        <taxon>Eukaryota</taxon>
        <taxon>Metazoa</taxon>
        <taxon>Ecdysozoa</taxon>
        <taxon>Arthropoda</taxon>
        <taxon>Hexapoda</taxon>
        <taxon>Insecta</taxon>
        <taxon>Pterygota</taxon>
        <taxon>Neoptera</taxon>
        <taxon>Endopterygota</taxon>
        <taxon>Coleoptera</taxon>
        <taxon>Polyphaga</taxon>
        <taxon>Cucujiformia</taxon>
        <taxon>Chrysomeloidea</taxon>
        <taxon>Chrysomelidae</taxon>
        <taxon>Bruchinae</taxon>
        <taxon>Bruchini</taxon>
        <taxon>Acanthoscelides</taxon>
    </lineage>
</organism>
<comment type="caution">
    <text evidence="2">The sequence shown here is derived from an EMBL/GenBank/DDBJ whole genome shotgun (WGS) entry which is preliminary data.</text>
</comment>
<feature type="compositionally biased region" description="Polar residues" evidence="1">
    <location>
        <begin position="52"/>
        <end position="64"/>
    </location>
</feature>
<keyword evidence="3" id="KW-1185">Reference proteome</keyword>
<proteinExistence type="predicted"/>
<dbReference type="Proteomes" id="UP001152888">
    <property type="component" value="Unassembled WGS sequence"/>
</dbReference>
<reference evidence="2" key="1">
    <citation type="submission" date="2022-03" db="EMBL/GenBank/DDBJ databases">
        <authorList>
            <person name="Sayadi A."/>
        </authorList>
    </citation>
    <scope>NUCLEOTIDE SEQUENCE</scope>
</reference>
<evidence type="ECO:0000256" key="1">
    <source>
        <dbReference type="SAM" id="MobiDB-lite"/>
    </source>
</evidence>
<feature type="region of interest" description="Disordered" evidence="1">
    <location>
        <begin position="38"/>
        <end position="68"/>
    </location>
</feature>
<dbReference type="OrthoDB" id="6815813at2759"/>
<protein>
    <submittedName>
        <fullName evidence="2">Uncharacterized protein</fullName>
    </submittedName>
</protein>
<evidence type="ECO:0000313" key="2">
    <source>
        <dbReference type="EMBL" id="CAH2016031.1"/>
    </source>
</evidence>
<accession>A0A9P0MCJ4</accession>
<name>A0A9P0MCJ4_ACAOB</name>
<sequence length="221" mass="24633">MKKRLQAQQNMALREAVDAPWYVPNRVLYDELRQATSSQGIRDTSIRDRQAATATAPPSANLSGGRSREAAVPIPSVNFIQGDTLTQSAVPPPSGLADPLFPPVARMTKESAPGSRYQLGRLREPSLLESIRLYLAYLHDKSADVCIAGKTSASIRLRLATEGLPARREELLNLYKQFYLSYGLSEADADSDLYALRLQTQTERTAYLQRARETHNKYIRP</sequence>
<dbReference type="AlphaFoldDB" id="A0A9P0MCJ4"/>
<dbReference type="EMBL" id="CAKOFQ010008798">
    <property type="protein sequence ID" value="CAH2016031.1"/>
    <property type="molecule type" value="Genomic_DNA"/>
</dbReference>
<gene>
    <name evidence="2" type="ORF">ACAOBT_LOCUS35096</name>
</gene>
<evidence type="ECO:0000313" key="3">
    <source>
        <dbReference type="Proteomes" id="UP001152888"/>
    </source>
</evidence>